<keyword evidence="4" id="KW-1185">Reference proteome</keyword>
<dbReference type="EMBL" id="LWDP01000072">
    <property type="protein sequence ID" value="ORD93521.1"/>
    <property type="molecule type" value="Genomic_DNA"/>
</dbReference>
<dbReference type="AlphaFoldDB" id="A0A1Y1S547"/>
<evidence type="ECO:0000256" key="2">
    <source>
        <dbReference type="SAM" id="SignalP"/>
    </source>
</evidence>
<gene>
    <name evidence="3" type="ORF">ECANGB1_2110</name>
</gene>
<evidence type="ECO:0000313" key="4">
    <source>
        <dbReference type="Proteomes" id="UP000192639"/>
    </source>
</evidence>
<accession>A0A1Y1S547</accession>
<dbReference type="Proteomes" id="UP000192639">
    <property type="component" value="Unassembled WGS sequence"/>
</dbReference>
<evidence type="ECO:0000256" key="1">
    <source>
        <dbReference type="SAM" id="Coils"/>
    </source>
</evidence>
<reference evidence="3 4" key="1">
    <citation type="journal article" date="2017" name="Environ. Microbiol.">
        <title>Decay of the glycolytic pathway and adaptation to intranuclear parasitism within Enterocytozoonidae microsporidia.</title>
        <authorList>
            <person name="Wiredu Boakye D."/>
            <person name="Jaroenlak P."/>
            <person name="Prachumwat A."/>
            <person name="Williams T.A."/>
            <person name="Bateman K.S."/>
            <person name="Itsathitphaisarn O."/>
            <person name="Sritunyalucksana K."/>
            <person name="Paszkiewicz K.H."/>
            <person name="Moore K.A."/>
            <person name="Stentiford G.D."/>
            <person name="Williams B.A."/>
        </authorList>
    </citation>
    <scope>NUCLEOTIDE SEQUENCE [LARGE SCALE GENOMIC DNA]</scope>
    <source>
        <strain evidence="3 4">GB1</strain>
    </source>
</reference>
<proteinExistence type="predicted"/>
<dbReference type="VEuPathDB" id="MicrosporidiaDB:ECANGB1_2110"/>
<keyword evidence="1" id="KW-0175">Coiled coil</keyword>
<keyword evidence="2" id="KW-0732">Signal</keyword>
<feature type="coiled-coil region" evidence="1">
    <location>
        <begin position="129"/>
        <end position="163"/>
    </location>
</feature>
<organism evidence="3 4">
    <name type="scientific">Enterospora canceri</name>
    <dbReference type="NCBI Taxonomy" id="1081671"/>
    <lineage>
        <taxon>Eukaryota</taxon>
        <taxon>Fungi</taxon>
        <taxon>Fungi incertae sedis</taxon>
        <taxon>Microsporidia</taxon>
        <taxon>Enterocytozoonidae</taxon>
        <taxon>Enterospora</taxon>
    </lineage>
</organism>
<evidence type="ECO:0000313" key="3">
    <source>
        <dbReference type="EMBL" id="ORD93521.1"/>
    </source>
</evidence>
<name>A0A1Y1S547_9MICR</name>
<feature type="chain" id="PRO_5012259911" evidence="2">
    <location>
        <begin position="16"/>
        <end position="163"/>
    </location>
</feature>
<comment type="caution">
    <text evidence="3">The sequence shown here is derived from an EMBL/GenBank/DDBJ whole genome shotgun (WGS) entry which is preliminary data.</text>
</comment>
<protein>
    <submittedName>
        <fullName evidence="3">Uncharacterized protein</fullName>
    </submittedName>
</protein>
<sequence>MILLILFSGIYVSRISRLDYSSDEEIEIPVKELMQVQRLMAKIEMEHVNKEKSKLLLKKLIEKRNNMLKFINVFNECFSSISKFMVHKKYMNILKESIPELKNVAVEISNKYSIQEAYRTILDDVYLNIHKYESRIKLKTKTINELETELRRLHRKIRRLTGK</sequence>
<feature type="signal peptide" evidence="2">
    <location>
        <begin position="1"/>
        <end position="15"/>
    </location>
</feature>